<evidence type="ECO:0000313" key="1">
    <source>
        <dbReference type="EMBL" id="MCM2389777.1"/>
    </source>
</evidence>
<sequence>MTSWIDSPVPHHEANVVFARGIPRDELTRGLGDRLREPLASGEGNGWVWAAHDMHNREKEDYGAVDYASMCPGGAEIVVFVTEPCSPKGFPPEFEYYRDGRLILCFSFEDLQQRVGENPDYLSAELLAAHLIGPNRTCGFPDCPGDDCLDHFDVEHRLVEVITDAFSLPAPSLPPEVRAK</sequence>
<evidence type="ECO:0000313" key="2">
    <source>
        <dbReference type="Proteomes" id="UP001431429"/>
    </source>
</evidence>
<keyword evidence="2" id="KW-1185">Reference proteome</keyword>
<dbReference type="EMBL" id="JAMQAW010000012">
    <property type="protein sequence ID" value="MCM2389777.1"/>
    <property type="molecule type" value="Genomic_DNA"/>
</dbReference>
<comment type="caution">
    <text evidence="1">The sequence shown here is derived from an EMBL/GenBank/DDBJ whole genome shotgun (WGS) entry which is preliminary data.</text>
</comment>
<accession>A0ABT0UN81</accession>
<protein>
    <submittedName>
        <fullName evidence="1">Uncharacterized protein</fullName>
    </submittedName>
</protein>
<name>A0ABT0UN81_9ACTN</name>
<dbReference type="Proteomes" id="UP001431429">
    <property type="component" value="Unassembled WGS sequence"/>
</dbReference>
<proteinExistence type="predicted"/>
<dbReference type="RefSeq" id="WP_250920123.1">
    <property type="nucleotide sequence ID" value="NZ_JAMQAW010000012.1"/>
</dbReference>
<reference evidence="1" key="1">
    <citation type="submission" date="2022-06" db="EMBL/GenBank/DDBJ databases">
        <title>Genome public.</title>
        <authorList>
            <person name="Sun Q."/>
        </authorList>
    </citation>
    <scope>NUCLEOTIDE SEQUENCE</scope>
    <source>
        <strain evidence="1">CWNU-1</strain>
    </source>
</reference>
<organism evidence="1 2">
    <name type="scientific">Streptomyces albipurpureus</name>
    <dbReference type="NCBI Taxonomy" id="2897419"/>
    <lineage>
        <taxon>Bacteria</taxon>
        <taxon>Bacillati</taxon>
        <taxon>Actinomycetota</taxon>
        <taxon>Actinomycetes</taxon>
        <taxon>Kitasatosporales</taxon>
        <taxon>Streptomycetaceae</taxon>
        <taxon>Streptomyces</taxon>
    </lineage>
</organism>
<gene>
    <name evidence="1" type="ORF">NBG84_16030</name>
</gene>